<keyword evidence="5" id="KW-0687">Ribonucleoprotein</keyword>
<dbReference type="FunFam" id="2.40.30.10:FF:000004">
    <property type="entry name" value="50S ribosomal protein L3"/>
    <property type="match status" value="1"/>
</dbReference>
<dbReference type="AlphaFoldDB" id="A0A976QSR5"/>
<evidence type="ECO:0000256" key="1">
    <source>
        <dbReference type="ARBA" id="ARBA00006540"/>
    </source>
</evidence>
<evidence type="ECO:0000256" key="8">
    <source>
        <dbReference type="SAM" id="Phobius"/>
    </source>
</evidence>
<dbReference type="Gene3D" id="2.40.30.10">
    <property type="entry name" value="Translation factors"/>
    <property type="match status" value="1"/>
</dbReference>
<protein>
    <recommendedName>
        <fullName evidence="6">Large ribosomal subunit protein uL3c</fullName>
    </recommendedName>
</protein>
<keyword evidence="8" id="KW-0472">Membrane</keyword>
<dbReference type="PANTHER" id="PTHR11229">
    <property type="entry name" value="50S RIBOSOMAL PROTEIN L3"/>
    <property type="match status" value="1"/>
</dbReference>
<evidence type="ECO:0000256" key="6">
    <source>
        <dbReference type="ARBA" id="ARBA00035213"/>
    </source>
</evidence>
<dbReference type="GO" id="GO:1990904">
    <property type="term" value="C:ribonucleoprotein complex"/>
    <property type="evidence" value="ECO:0007669"/>
    <property type="project" value="UniProtKB-KW"/>
</dbReference>
<keyword evidence="2" id="KW-0699">rRNA-binding</keyword>
<evidence type="ECO:0000313" key="9">
    <source>
        <dbReference type="EMBL" id="UKK01162.2"/>
    </source>
</evidence>
<evidence type="ECO:0000256" key="2">
    <source>
        <dbReference type="ARBA" id="ARBA00022730"/>
    </source>
</evidence>
<evidence type="ECO:0000256" key="3">
    <source>
        <dbReference type="ARBA" id="ARBA00022884"/>
    </source>
</evidence>
<dbReference type="EMBL" id="CP056070">
    <property type="protein sequence ID" value="UKK01162.2"/>
    <property type="molecule type" value="Genomic_DNA"/>
</dbReference>
<dbReference type="GO" id="GO:0006412">
    <property type="term" value="P:translation"/>
    <property type="evidence" value="ECO:0007669"/>
    <property type="project" value="InterPro"/>
</dbReference>
<keyword evidence="4 9" id="KW-0689">Ribosomal protein</keyword>
<evidence type="ECO:0000256" key="5">
    <source>
        <dbReference type="ARBA" id="ARBA00023274"/>
    </source>
</evidence>
<dbReference type="InterPro" id="IPR019927">
    <property type="entry name" value="Ribosomal_uL3_bac/org-type"/>
</dbReference>
<keyword evidence="8" id="KW-0812">Transmembrane</keyword>
<reference evidence="9" key="1">
    <citation type="submission" date="2022-07" db="EMBL/GenBank/DDBJ databases">
        <title>Evaluation of T. orientalis genome assembly methods using nanopore sequencing and analysis of variation between genomes.</title>
        <authorList>
            <person name="Yam J."/>
            <person name="Micallef M.L."/>
            <person name="Liu M."/>
            <person name="Djordjevic S.P."/>
            <person name="Bogema D.R."/>
            <person name="Jenkins C."/>
        </authorList>
    </citation>
    <scope>NUCLEOTIDE SEQUENCE</scope>
    <source>
        <strain evidence="9">Goon Nure</strain>
    </source>
</reference>
<dbReference type="InterPro" id="IPR009000">
    <property type="entry name" value="Transl_B-barrel_sf"/>
</dbReference>
<accession>A0A976QSR5</accession>
<dbReference type="NCBIfam" id="TIGR03625">
    <property type="entry name" value="L3_bact"/>
    <property type="match status" value="1"/>
</dbReference>
<evidence type="ECO:0000256" key="7">
    <source>
        <dbReference type="SAM" id="MobiDB-lite"/>
    </source>
</evidence>
<dbReference type="GO" id="GO:0019843">
    <property type="term" value="F:rRNA binding"/>
    <property type="evidence" value="ECO:0007669"/>
    <property type="project" value="UniProtKB-KW"/>
</dbReference>
<dbReference type="GO" id="GO:0003735">
    <property type="term" value="F:structural constituent of ribosome"/>
    <property type="evidence" value="ECO:0007669"/>
    <property type="project" value="InterPro"/>
</dbReference>
<organism evidence="9 10">
    <name type="scientific">Theileria orientalis</name>
    <dbReference type="NCBI Taxonomy" id="68886"/>
    <lineage>
        <taxon>Eukaryota</taxon>
        <taxon>Sar</taxon>
        <taxon>Alveolata</taxon>
        <taxon>Apicomplexa</taxon>
        <taxon>Aconoidasida</taxon>
        <taxon>Piroplasmida</taxon>
        <taxon>Theileriidae</taxon>
        <taxon>Theileria</taxon>
    </lineage>
</organism>
<name>A0A976QSR5_THEOR</name>
<feature type="region of interest" description="Disordered" evidence="7">
    <location>
        <begin position="238"/>
        <end position="265"/>
    </location>
</feature>
<dbReference type="GO" id="GO:0005840">
    <property type="term" value="C:ribosome"/>
    <property type="evidence" value="ECO:0007669"/>
    <property type="project" value="UniProtKB-KW"/>
</dbReference>
<keyword evidence="3" id="KW-0694">RNA-binding</keyword>
<feature type="transmembrane region" description="Helical" evidence="8">
    <location>
        <begin position="35"/>
        <end position="55"/>
    </location>
</feature>
<keyword evidence="8" id="KW-1133">Transmembrane helix</keyword>
<comment type="similarity">
    <text evidence="1">Belongs to the universal ribosomal protein uL3 family.</text>
</comment>
<sequence>MPGCMVWYVYQENHFKNKCKYINDMIIRCRNINKYIIAVNILYLCCIIGSEGFTISQHRKHINTIKNVSFNSKKDRFRLNIALERDLPGTRRVLIYKDPEMPRDYLWNIKWPETAKIVQLRAEKYSVGQICSPEGALQTVTALKVLPCTICQFMDFGYALVSYGKPLWRRHWNNRPELGKIIKVLPNHAETFPVKLQPPQDYVLGQIVDVSSFVGCSHVKVTGISRGKGFQGTIKRHGFKRGPMTHGSKHHRGPGSIGASTTPGCVKPGKKMAGRMGGNKCTFRKLKVLGLNPETSMMYVKGLVAGPKGSYVTVTSDVQPPLKKLLK</sequence>
<dbReference type="Pfam" id="PF00297">
    <property type="entry name" value="Ribosomal_L3"/>
    <property type="match status" value="1"/>
</dbReference>
<dbReference type="SUPFAM" id="SSF50447">
    <property type="entry name" value="Translation proteins"/>
    <property type="match status" value="1"/>
</dbReference>
<evidence type="ECO:0000256" key="4">
    <source>
        <dbReference type="ARBA" id="ARBA00022980"/>
    </source>
</evidence>
<proteinExistence type="inferred from homology"/>
<dbReference type="InterPro" id="IPR000597">
    <property type="entry name" value="Ribosomal_uL3"/>
</dbReference>
<evidence type="ECO:0000313" key="10">
    <source>
        <dbReference type="Proteomes" id="UP000244811"/>
    </source>
</evidence>
<dbReference type="PANTHER" id="PTHR11229:SF16">
    <property type="entry name" value="LARGE RIBOSOMAL SUBUNIT PROTEIN UL3C"/>
    <property type="match status" value="1"/>
</dbReference>
<dbReference type="Proteomes" id="UP000244811">
    <property type="component" value="Chromosome 3"/>
</dbReference>
<gene>
    <name evidence="9" type="ORF">MACK_001975</name>
</gene>